<protein>
    <submittedName>
        <fullName evidence="2">Uncharacterized protein</fullName>
    </submittedName>
</protein>
<dbReference type="AlphaFoldDB" id="A0A0D2W1D1"/>
<reference evidence="3" key="1">
    <citation type="submission" date="2011-02" db="EMBL/GenBank/DDBJ databases">
        <title>The Genome Sequence of Capsaspora owczarzaki ATCC 30864.</title>
        <authorList>
            <person name="Russ C."/>
            <person name="Cuomo C."/>
            <person name="Burger G."/>
            <person name="Gray M.W."/>
            <person name="Holland P.W.H."/>
            <person name="King N."/>
            <person name="Lang F.B.F."/>
            <person name="Roger A.J."/>
            <person name="Ruiz-Trillo I."/>
            <person name="Young S.K."/>
            <person name="Zeng Q."/>
            <person name="Gargeya S."/>
            <person name="Alvarado L."/>
            <person name="Berlin A."/>
            <person name="Chapman S.B."/>
            <person name="Chen Z."/>
            <person name="Freedman E."/>
            <person name="Gellesch M."/>
            <person name="Goldberg J."/>
            <person name="Griggs A."/>
            <person name="Gujja S."/>
            <person name="Heilman E."/>
            <person name="Heiman D."/>
            <person name="Howarth C."/>
            <person name="Mehta T."/>
            <person name="Neiman D."/>
            <person name="Pearson M."/>
            <person name="Roberts A."/>
            <person name="Saif S."/>
            <person name="Shea T."/>
            <person name="Shenoy N."/>
            <person name="Sisk P."/>
            <person name="Stolte C."/>
            <person name="Sykes S."/>
            <person name="White J."/>
            <person name="Yandava C."/>
            <person name="Haas B."/>
            <person name="Nusbaum C."/>
            <person name="Birren B."/>
        </authorList>
    </citation>
    <scope>NUCLEOTIDE SEQUENCE</scope>
    <source>
        <strain evidence="3">ATCC 30864</strain>
    </source>
</reference>
<evidence type="ECO:0000313" key="3">
    <source>
        <dbReference type="Proteomes" id="UP000008743"/>
    </source>
</evidence>
<dbReference type="Proteomes" id="UP000008743">
    <property type="component" value="Unassembled WGS sequence"/>
</dbReference>
<dbReference type="EMBL" id="KE346376">
    <property type="protein sequence ID" value="KJE98082.1"/>
    <property type="molecule type" value="Genomic_DNA"/>
</dbReference>
<sequence length="73" mass="7689">MSASASNIPRTLNRISSTVSTILARVAANSSTASSQPFKLIPKLPSAPRTATARRGAWQPSPAQQAAQTKQQK</sequence>
<feature type="region of interest" description="Disordered" evidence="1">
    <location>
        <begin position="29"/>
        <end position="73"/>
    </location>
</feature>
<name>A0A0D2W1D1_CAPO3</name>
<accession>A0A0D2W1D1</accession>
<feature type="compositionally biased region" description="Low complexity" evidence="1">
    <location>
        <begin position="57"/>
        <end position="73"/>
    </location>
</feature>
<gene>
    <name evidence="2" type="ORF">CAOG_008108</name>
</gene>
<proteinExistence type="predicted"/>
<organism evidence="2 3">
    <name type="scientific">Capsaspora owczarzaki (strain ATCC 30864)</name>
    <dbReference type="NCBI Taxonomy" id="595528"/>
    <lineage>
        <taxon>Eukaryota</taxon>
        <taxon>Filasterea</taxon>
        <taxon>Capsaspora</taxon>
    </lineage>
</organism>
<dbReference type="InParanoid" id="A0A0D2W1D1"/>
<evidence type="ECO:0000256" key="1">
    <source>
        <dbReference type="SAM" id="MobiDB-lite"/>
    </source>
</evidence>
<evidence type="ECO:0000313" key="2">
    <source>
        <dbReference type="EMBL" id="KJE98082.1"/>
    </source>
</evidence>
<keyword evidence="3" id="KW-1185">Reference proteome</keyword>